<dbReference type="AlphaFoldDB" id="T0XZD7"/>
<dbReference type="Pfam" id="PF13578">
    <property type="entry name" value="Methyltransf_24"/>
    <property type="match status" value="1"/>
</dbReference>
<accession>T0XZD7</accession>
<reference evidence="1" key="2">
    <citation type="journal article" date="2014" name="ISME J.">
        <title>Microbial stratification in low pH oxic and suboxic macroscopic growths along an acid mine drainage.</title>
        <authorList>
            <person name="Mendez-Garcia C."/>
            <person name="Mesa V."/>
            <person name="Sprenger R.R."/>
            <person name="Richter M."/>
            <person name="Diez M.S."/>
            <person name="Solano J."/>
            <person name="Bargiela R."/>
            <person name="Golyshina O.V."/>
            <person name="Manteca A."/>
            <person name="Ramos J.L."/>
            <person name="Gallego J.R."/>
            <person name="Llorente I."/>
            <person name="Martins Dos Santos V.A."/>
            <person name="Jensen O.N."/>
            <person name="Pelaez A.I."/>
            <person name="Sanchez J."/>
            <person name="Ferrer M."/>
        </authorList>
    </citation>
    <scope>NUCLEOTIDE SEQUENCE</scope>
</reference>
<evidence type="ECO:0008006" key="2">
    <source>
        <dbReference type="Google" id="ProtNLM"/>
    </source>
</evidence>
<name>T0XZD7_9ZZZZ</name>
<comment type="caution">
    <text evidence="1">The sequence shown here is derived from an EMBL/GenBank/DDBJ whole genome shotgun (WGS) entry which is preliminary data.</text>
</comment>
<protein>
    <recommendedName>
        <fullName evidence="2">Methyltransferase</fullName>
    </recommendedName>
</protein>
<dbReference type="Gene3D" id="3.40.50.150">
    <property type="entry name" value="Vaccinia Virus protein VP39"/>
    <property type="match status" value="1"/>
</dbReference>
<evidence type="ECO:0000313" key="1">
    <source>
        <dbReference type="EMBL" id="EQD28176.1"/>
    </source>
</evidence>
<dbReference type="EMBL" id="AUZY01012728">
    <property type="protein sequence ID" value="EQD28176.1"/>
    <property type="molecule type" value="Genomic_DNA"/>
</dbReference>
<reference evidence="1" key="1">
    <citation type="submission" date="2013-08" db="EMBL/GenBank/DDBJ databases">
        <authorList>
            <person name="Mendez C."/>
            <person name="Richter M."/>
            <person name="Ferrer M."/>
            <person name="Sanchez J."/>
        </authorList>
    </citation>
    <scope>NUCLEOTIDE SEQUENCE</scope>
</reference>
<dbReference type="InterPro" id="IPR029063">
    <property type="entry name" value="SAM-dependent_MTases_sf"/>
</dbReference>
<gene>
    <name evidence="1" type="ORF">B1B_18964</name>
</gene>
<feature type="non-terminal residue" evidence="1">
    <location>
        <position position="1"/>
    </location>
</feature>
<proteinExistence type="predicted"/>
<sequence>AMKQNGSGRLTSIDTSDNVPICGKYMPIGWIVPDELKQNWVVHRGASQDILPALTDDVDGFMHDSLHSEENMLFEFGWATAKLKKGGILMSDDIDLNQAWNEFFKKNKVFNPMIRTVTTGVSIRTDL</sequence>
<dbReference type="SUPFAM" id="SSF53335">
    <property type="entry name" value="S-adenosyl-L-methionine-dependent methyltransferases"/>
    <property type="match status" value="1"/>
</dbReference>
<organism evidence="1">
    <name type="scientific">mine drainage metagenome</name>
    <dbReference type="NCBI Taxonomy" id="410659"/>
    <lineage>
        <taxon>unclassified sequences</taxon>
        <taxon>metagenomes</taxon>
        <taxon>ecological metagenomes</taxon>
    </lineage>
</organism>